<feature type="non-terminal residue" evidence="2">
    <location>
        <position position="1"/>
    </location>
</feature>
<evidence type="ECO:0000256" key="1">
    <source>
        <dbReference type="SAM" id="Phobius"/>
    </source>
</evidence>
<feature type="non-terminal residue" evidence="2">
    <location>
        <position position="86"/>
    </location>
</feature>
<name>A0A1A7Z4R9_9TELE</name>
<dbReference type="EMBL" id="HADW01012379">
    <property type="protein sequence ID" value="SBP13779.1"/>
    <property type="molecule type" value="Transcribed_RNA"/>
</dbReference>
<reference evidence="2" key="1">
    <citation type="submission" date="2016-05" db="EMBL/GenBank/DDBJ databases">
        <authorList>
            <person name="Lavstsen T."/>
            <person name="Jespersen J.S."/>
        </authorList>
    </citation>
    <scope>NUCLEOTIDE SEQUENCE</scope>
    <source>
        <tissue evidence="2">Brain</tissue>
    </source>
</reference>
<proteinExistence type="predicted"/>
<dbReference type="AlphaFoldDB" id="A0A1A7Z4R9"/>
<accession>A0A1A7Z4R9</accession>
<sequence>PAEEAFIFFLCVTIGFPYGFGHYACFERTLYCHLWLSIVCVCVRVHVLTELHAEVHSEMICIFIRYEHCDLCSCPFFFFSGRYCIF</sequence>
<protein>
    <submittedName>
        <fullName evidence="2">Uncharacterized protein</fullName>
    </submittedName>
</protein>
<gene>
    <name evidence="2" type="primary">CABZ01084505.1</name>
</gene>
<keyword evidence="1" id="KW-1133">Transmembrane helix</keyword>
<dbReference type="EMBL" id="HADX01015114">
    <property type="protein sequence ID" value="SBP37346.1"/>
    <property type="molecule type" value="Transcribed_RNA"/>
</dbReference>
<evidence type="ECO:0000313" key="2">
    <source>
        <dbReference type="EMBL" id="SBP37346.1"/>
    </source>
</evidence>
<organism evidence="2">
    <name type="scientific">Iconisemion striatum</name>
    <dbReference type="NCBI Taxonomy" id="60296"/>
    <lineage>
        <taxon>Eukaryota</taxon>
        <taxon>Metazoa</taxon>
        <taxon>Chordata</taxon>
        <taxon>Craniata</taxon>
        <taxon>Vertebrata</taxon>
        <taxon>Euteleostomi</taxon>
        <taxon>Actinopterygii</taxon>
        <taxon>Neopterygii</taxon>
        <taxon>Teleostei</taxon>
        <taxon>Neoteleostei</taxon>
        <taxon>Acanthomorphata</taxon>
        <taxon>Ovalentaria</taxon>
        <taxon>Atherinomorphae</taxon>
        <taxon>Cyprinodontiformes</taxon>
        <taxon>Nothobranchiidae</taxon>
        <taxon>Iconisemion</taxon>
    </lineage>
</organism>
<keyword evidence="1" id="KW-0812">Transmembrane</keyword>
<reference evidence="2" key="2">
    <citation type="submission" date="2016-06" db="EMBL/GenBank/DDBJ databases">
        <title>The genome of a short-lived fish provides insights into sex chromosome evolution and the genetic control of aging.</title>
        <authorList>
            <person name="Reichwald K."/>
            <person name="Felder M."/>
            <person name="Petzold A."/>
            <person name="Koch P."/>
            <person name="Groth M."/>
            <person name="Platzer M."/>
        </authorList>
    </citation>
    <scope>NUCLEOTIDE SEQUENCE</scope>
    <source>
        <tissue evidence="2">Brain</tissue>
    </source>
</reference>
<keyword evidence="1" id="KW-0472">Membrane</keyword>
<feature type="transmembrane region" description="Helical" evidence="1">
    <location>
        <begin position="6"/>
        <end position="26"/>
    </location>
</feature>